<feature type="transmembrane region" description="Helical" evidence="7">
    <location>
        <begin position="310"/>
        <end position="329"/>
    </location>
</feature>
<evidence type="ECO:0000256" key="6">
    <source>
        <dbReference type="ARBA" id="ARBA00023136"/>
    </source>
</evidence>
<dbReference type="AlphaFoldDB" id="A0A1Z4MV50"/>
<feature type="transmembrane region" description="Helical" evidence="7">
    <location>
        <begin position="98"/>
        <end position="117"/>
    </location>
</feature>
<evidence type="ECO:0000256" key="1">
    <source>
        <dbReference type="ARBA" id="ARBA00004141"/>
    </source>
</evidence>
<keyword evidence="4 7" id="KW-0812">Transmembrane</keyword>
<dbReference type="GO" id="GO:0016020">
    <property type="term" value="C:membrane"/>
    <property type="evidence" value="ECO:0007669"/>
    <property type="project" value="UniProtKB-SubCell"/>
</dbReference>
<dbReference type="InterPro" id="IPR004324">
    <property type="entry name" value="FBT"/>
</dbReference>
<keyword evidence="9" id="KW-1185">Reference proteome</keyword>
<dbReference type="InterPro" id="IPR039309">
    <property type="entry name" value="BT1"/>
</dbReference>
<dbReference type="PANTHER" id="PTHR31585">
    <property type="entry name" value="FOLATE-BIOPTERIN TRANSPORTER 1, CHLOROPLASTIC"/>
    <property type="match status" value="1"/>
</dbReference>
<organism evidence="8 9">
    <name type="scientific">Tolypothrix tenuis PCC 7101</name>
    <dbReference type="NCBI Taxonomy" id="231146"/>
    <lineage>
        <taxon>Bacteria</taxon>
        <taxon>Bacillati</taxon>
        <taxon>Cyanobacteriota</taxon>
        <taxon>Cyanophyceae</taxon>
        <taxon>Nostocales</taxon>
        <taxon>Tolypothrichaceae</taxon>
        <taxon>Tolypothrix</taxon>
    </lineage>
</organism>
<evidence type="ECO:0000313" key="8">
    <source>
        <dbReference type="EMBL" id="BAY97340.1"/>
    </source>
</evidence>
<dbReference type="InterPro" id="IPR036259">
    <property type="entry name" value="MFS_trans_sf"/>
</dbReference>
<sequence>MLIHSSGLSKVKDSVKQKIFFGHEPSAELIAILTVYFVQGILGLARLAVSFFLKDELLLSPTQVSALLGIVALPWIIKPVFGFISDGLPIFGYRRRPYLILSGILGTISWVSLATLVHTTWAATLAIALGSLSVAVSDVIVDSLVVERARAESQADAGSLQSICWGASAFGGLITAYFSGWLLEHFSTHTVFLITAVFPLLVSAVAWLIAESPVNKSAENSSQNNSVSVKHQLSQLRQAVTQKAIWLPTAFVFIWQATPTADSAFFFFTTNELHFAPEFLGRVRLVTNLASLVGIWIFQRYLKSLPFRVIFGWSTVLSAALGMTMLLLVTHTNRALGIDDHWFSLGDSLILTVMGQIAYMPVLVLAARLCPPGVEATLFALLMSVSNLAGMVSYEFGAIIMHWLGITETNFDSLWLLVMITNLSTLLPLPFLNWLPAAEDQSQISTALQPASATQGEAFLPELITDVEATITRVN</sequence>
<feature type="transmembrane region" description="Helical" evidence="7">
    <location>
        <begin position="58"/>
        <end position="77"/>
    </location>
</feature>
<comment type="subcellular location">
    <subcellularLocation>
        <location evidence="1">Membrane</location>
        <topology evidence="1">Multi-pass membrane protein</topology>
    </subcellularLocation>
</comment>
<feature type="transmembrane region" description="Helical" evidence="7">
    <location>
        <begin position="279"/>
        <end position="298"/>
    </location>
</feature>
<keyword evidence="3" id="KW-0813">Transport</keyword>
<feature type="transmembrane region" description="Helical" evidence="7">
    <location>
        <begin position="376"/>
        <end position="394"/>
    </location>
</feature>
<feature type="transmembrane region" description="Helical" evidence="7">
    <location>
        <begin position="189"/>
        <end position="210"/>
    </location>
</feature>
<feature type="transmembrane region" description="Helical" evidence="7">
    <location>
        <begin position="349"/>
        <end position="369"/>
    </location>
</feature>
<dbReference type="RefSeq" id="WP_096574410.1">
    <property type="nucleotide sequence ID" value="NZ_CAWNJS010000001.1"/>
</dbReference>
<keyword evidence="6 7" id="KW-0472">Membrane</keyword>
<dbReference type="SUPFAM" id="SSF103473">
    <property type="entry name" value="MFS general substrate transporter"/>
    <property type="match status" value="1"/>
</dbReference>
<name>A0A1Z4MV50_9CYAN</name>
<protein>
    <recommendedName>
        <fullName evidence="10">Biopterin transport-related protein BT1</fullName>
    </recommendedName>
</protein>
<evidence type="ECO:0000256" key="7">
    <source>
        <dbReference type="SAM" id="Phobius"/>
    </source>
</evidence>
<evidence type="ECO:0000256" key="5">
    <source>
        <dbReference type="ARBA" id="ARBA00022989"/>
    </source>
</evidence>
<feature type="transmembrane region" description="Helical" evidence="7">
    <location>
        <begin position="29"/>
        <end position="52"/>
    </location>
</feature>
<feature type="transmembrane region" description="Helical" evidence="7">
    <location>
        <begin position="414"/>
        <end position="435"/>
    </location>
</feature>
<dbReference type="PANTHER" id="PTHR31585:SF0">
    <property type="entry name" value="FOLATE-BIOPTERIN TRANSPORTER 1, CHLOROPLASTIC"/>
    <property type="match status" value="1"/>
</dbReference>
<feature type="transmembrane region" description="Helical" evidence="7">
    <location>
        <begin position="244"/>
        <end position="267"/>
    </location>
</feature>
<dbReference type="NCBIfam" id="TIGR00788">
    <property type="entry name" value="fbt"/>
    <property type="match status" value="1"/>
</dbReference>
<evidence type="ECO:0000256" key="3">
    <source>
        <dbReference type="ARBA" id="ARBA00022448"/>
    </source>
</evidence>
<evidence type="ECO:0000256" key="2">
    <source>
        <dbReference type="ARBA" id="ARBA00007015"/>
    </source>
</evidence>
<gene>
    <name evidence="8" type="ORF">NIES37_12780</name>
</gene>
<feature type="transmembrane region" description="Helical" evidence="7">
    <location>
        <begin position="162"/>
        <end position="183"/>
    </location>
</feature>
<dbReference type="EMBL" id="AP018248">
    <property type="protein sequence ID" value="BAY97340.1"/>
    <property type="molecule type" value="Genomic_DNA"/>
</dbReference>
<evidence type="ECO:0000256" key="4">
    <source>
        <dbReference type="ARBA" id="ARBA00022692"/>
    </source>
</evidence>
<dbReference type="Proteomes" id="UP000218785">
    <property type="component" value="Chromosome"/>
</dbReference>
<feature type="transmembrane region" description="Helical" evidence="7">
    <location>
        <begin position="123"/>
        <end position="141"/>
    </location>
</feature>
<keyword evidence="5 7" id="KW-1133">Transmembrane helix</keyword>
<dbReference type="KEGG" id="ttq:NIES37_12780"/>
<accession>A0A1Z4MV50</accession>
<reference evidence="8 9" key="1">
    <citation type="submission" date="2017-06" db="EMBL/GenBank/DDBJ databases">
        <title>Genome sequencing of cyanobaciteial culture collection at National Institute for Environmental Studies (NIES).</title>
        <authorList>
            <person name="Hirose Y."/>
            <person name="Shimura Y."/>
            <person name="Fujisawa T."/>
            <person name="Nakamura Y."/>
            <person name="Kawachi M."/>
        </authorList>
    </citation>
    <scope>NUCLEOTIDE SEQUENCE [LARGE SCALE GENOMIC DNA]</scope>
    <source>
        <strain evidence="8 9">NIES-37</strain>
    </source>
</reference>
<proteinExistence type="inferred from homology"/>
<evidence type="ECO:0000313" key="9">
    <source>
        <dbReference type="Proteomes" id="UP000218785"/>
    </source>
</evidence>
<evidence type="ECO:0008006" key="10">
    <source>
        <dbReference type="Google" id="ProtNLM"/>
    </source>
</evidence>
<dbReference type="Pfam" id="PF03092">
    <property type="entry name" value="BT1"/>
    <property type="match status" value="1"/>
</dbReference>
<comment type="similarity">
    <text evidence="2">Belongs to the major facilitator superfamily. Folate-biopterin transporter (TC 2.A.71) family.</text>
</comment>
<dbReference type="Gene3D" id="1.20.1250.20">
    <property type="entry name" value="MFS general substrate transporter like domains"/>
    <property type="match status" value="1"/>
</dbReference>
<dbReference type="CDD" id="cd17484">
    <property type="entry name" value="MFS_FBT"/>
    <property type="match status" value="1"/>
</dbReference>